<evidence type="ECO:0008006" key="4">
    <source>
        <dbReference type="Google" id="ProtNLM"/>
    </source>
</evidence>
<dbReference type="EMBL" id="BAABBO010000007">
    <property type="protein sequence ID" value="GAA3956282.1"/>
    <property type="molecule type" value="Genomic_DNA"/>
</dbReference>
<evidence type="ECO:0000256" key="1">
    <source>
        <dbReference type="SAM" id="Coils"/>
    </source>
</evidence>
<organism evidence="2 3">
    <name type="scientific">Allohahella marinimesophila</name>
    <dbReference type="NCBI Taxonomy" id="1054972"/>
    <lineage>
        <taxon>Bacteria</taxon>
        <taxon>Pseudomonadati</taxon>
        <taxon>Pseudomonadota</taxon>
        <taxon>Gammaproteobacteria</taxon>
        <taxon>Oceanospirillales</taxon>
        <taxon>Hahellaceae</taxon>
        <taxon>Allohahella</taxon>
    </lineage>
</organism>
<keyword evidence="3" id="KW-1185">Reference proteome</keyword>
<dbReference type="Pfam" id="PF19577">
    <property type="entry name" value="DcaP"/>
    <property type="match status" value="1"/>
</dbReference>
<protein>
    <recommendedName>
        <fullName evidence="4">Porin</fullName>
    </recommendedName>
</protein>
<comment type="caution">
    <text evidence="2">The sequence shown here is derived from an EMBL/GenBank/DDBJ whole genome shotgun (WGS) entry which is preliminary data.</text>
</comment>
<name>A0ABP7NXQ6_9GAMM</name>
<accession>A0ABP7NXQ6</accession>
<evidence type="ECO:0000313" key="3">
    <source>
        <dbReference type="Proteomes" id="UP001501337"/>
    </source>
</evidence>
<keyword evidence="1" id="KW-0175">Coiled coil</keyword>
<dbReference type="SUPFAM" id="SSF56935">
    <property type="entry name" value="Porins"/>
    <property type="match status" value="1"/>
</dbReference>
<gene>
    <name evidence="2" type="ORF">GCM10022278_13530</name>
</gene>
<reference evidence="3" key="1">
    <citation type="journal article" date="2019" name="Int. J. Syst. Evol. Microbiol.">
        <title>The Global Catalogue of Microorganisms (GCM) 10K type strain sequencing project: providing services to taxonomists for standard genome sequencing and annotation.</title>
        <authorList>
            <consortium name="The Broad Institute Genomics Platform"/>
            <consortium name="The Broad Institute Genome Sequencing Center for Infectious Disease"/>
            <person name="Wu L."/>
            <person name="Ma J."/>
        </authorList>
    </citation>
    <scope>NUCLEOTIDE SEQUENCE [LARGE SCALE GENOMIC DNA]</scope>
    <source>
        <strain evidence="3">JCM 17555</strain>
    </source>
</reference>
<dbReference type="RefSeq" id="WP_344804603.1">
    <property type="nucleotide sequence ID" value="NZ_BAABBO010000007.1"/>
</dbReference>
<dbReference type="Proteomes" id="UP001501337">
    <property type="component" value="Unassembled WGS sequence"/>
</dbReference>
<sequence length="450" mass="49079">MKTRNSTAKSNLGVHIGAAASLPTMAPIIAMLGAPVWAQDVADLERRVEALQAEVETLKSSRAPEAEEDNPYLLKDGDGIRIGDTTVSFGGFIKADAIIGSNGDGTENAYSVGLPRAFAAYARSDENDWQVGFTARESRFSFGTATVDVLDAVLTTYLEMDFNDNASGDGNEIVSNSYNPRLRQAFGSWKGWTIGQTYTTFSNLATLPEILNQGKMAGFIYTTQALIRYTMAVPGGKLLMSLENPEDASSSFEYADELAFAGDTLYDDQSIPDIVARYDITGDYGVYSVAGLVRRIDSRTDEAWTGAGSLSARIPTIGKDDVRLQYSYGALGRYMGLYLYPDSNYIAEMATGGDVDPFDSQGITAAYRHFWTAAWRSTLSVSHTEAVDDPFTTGTLGGLDSATSTHANLIWTPHPNMTYGIEYAYWDFDTYNKPGSDQYQQAMLSAQFQF</sequence>
<proteinExistence type="predicted"/>
<dbReference type="InterPro" id="IPR045748">
    <property type="entry name" value="DcaP"/>
</dbReference>
<evidence type="ECO:0000313" key="2">
    <source>
        <dbReference type="EMBL" id="GAA3956282.1"/>
    </source>
</evidence>
<feature type="coiled-coil region" evidence="1">
    <location>
        <begin position="34"/>
        <end position="61"/>
    </location>
</feature>